<protein>
    <submittedName>
        <fullName evidence="3">DDB1-and CUL4-associated factor 15</fullName>
    </submittedName>
</protein>
<feature type="region of interest" description="Disordered" evidence="1">
    <location>
        <begin position="201"/>
        <end position="271"/>
    </location>
</feature>
<reference evidence="3 4" key="1">
    <citation type="submission" date="2019-07" db="EMBL/GenBank/DDBJ databases">
        <title>Draft genome assembly of a fouling barnacle, Amphibalanus amphitrite (Darwin, 1854): The first reference genome for Thecostraca.</title>
        <authorList>
            <person name="Kim W."/>
        </authorList>
    </citation>
    <scope>NUCLEOTIDE SEQUENCE [LARGE SCALE GENOMIC DNA]</scope>
    <source>
        <strain evidence="3">SNU_AA5</strain>
        <tissue evidence="3">Soma without cirri and trophi</tissue>
    </source>
</reference>
<dbReference type="PANTHER" id="PTHR28541">
    <property type="entry name" value="DDB1- AND CUL4-ASSOCIATED FACTOR 15"/>
    <property type="match status" value="1"/>
</dbReference>
<dbReference type="OrthoDB" id="6354267at2759"/>
<evidence type="ECO:0000313" key="4">
    <source>
        <dbReference type="Proteomes" id="UP000440578"/>
    </source>
</evidence>
<keyword evidence="4" id="KW-1185">Reference proteome</keyword>
<proteinExistence type="predicted"/>
<dbReference type="InterPro" id="IPR038914">
    <property type="entry name" value="DCAF15"/>
</dbReference>
<dbReference type="CDD" id="cd20913">
    <property type="entry name" value="DCAF15-CTD"/>
    <property type="match status" value="1"/>
</dbReference>
<accession>A0A6A4X3Y5</accession>
<dbReference type="InterPro" id="IPR032734">
    <property type="entry name" value="DCAF15_WD40"/>
</dbReference>
<dbReference type="GO" id="GO:0080008">
    <property type="term" value="C:Cul4-RING E3 ubiquitin ligase complex"/>
    <property type="evidence" value="ECO:0007669"/>
    <property type="project" value="TreeGrafter"/>
</dbReference>
<dbReference type="Proteomes" id="UP000440578">
    <property type="component" value="Unassembled WGS sequence"/>
</dbReference>
<dbReference type="CDD" id="cd20917">
    <property type="entry name" value="DCAF15-NTD"/>
    <property type="match status" value="1"/>
</dbReference>
<feature type="region of interest" description="Disordered" evidence="1">
    <location>
        <begin position="401"/>
        <end position="422"/>
    </location>
</feature>
<feature type="region of interest" description="Disordered" evidence="1">
    <location>
        <begin position="167"/>
        <end position="187"/>
    </location>
</feature>
<gene>
    <name evidence="3" type="primary">DCAF15</name>
    <name evidence="3" type="ORF">FJT64_016406</name>
</gene>
<feature type="domain" description="DDB1- and CUL4-associated factor 15 WD40 repeat-containing" evidence="2">
    <location>
        <begin position="10"/>
        <end position="163"/>
    </location>
</feature>
<dbReference type="Pfam" id="PF14939">
    <property type="entry name" value="DCAF15_WD40"/>
    <property type="match status" value="1"/>
</dbReference>
<dbReference type="GO" id="GO:0016567">
    <property type="term" value="P:protein ubiquitination"/>
    <property type="evidence" value="ECO:0007669"/>
    <property type="project" value="InterPro"/>
</dbReference>
<sequence length="679" mass="74658">MTVFVPGSYRLHCYRLHWWVFVPHQKLRKAAEVTLFGEQTVESRLFLAVCYWPEEHHRVVVYGCSSERCEDGAQGSRGYLTITAVPSLDRCLDCVRVAESYGEDDLAESWDSCVRFSCLRHGATVHTSFELVPPFPEFEPRLCLRRRGAVVINTGSFLHVVTAGLSAPATAESPPPPPVAAELADDASCAGSDQLSLASLEVDVSEEPLPTAPRGGLPWRFDPRSPRADEPRLRSPRAEEPRRQLAWRLPEPAERAASPAERRGRPWPRRLPAARQANMSADEYEFSEEGSDAHRENFSLFRRKRLADKKYEFSDENSENVPRFFAAVRPAAGSPAGPCLVPVSEALLSPAGGINSKRRLLEEEEKPAGRPSSDGDVLRAISCNTEPELFFTAESDCESEASILTASPRPPDRAARPPVVPASPPSPAACCVHVSRRFVEVDDELVSVATDIEEDDLSHSTGYHYALPLEVHGAGYAQMQAVSASRADKLALPSLLVSQLSLDMEQLCHKISQTLCAEAGKKYWFCNDYDVEIVEVSPDSGEVTVVAVVLVQAAIKTRGASKGSRRALGSVHRHQYRASFTFSWSCETGQCRLLTSEPLTEVTDRRDLQPAGGGPRWQPARLLAAALRHPRPLPEAPYSTVKVLTNEPALTGTSLTTIVDPLNMLALLLTPQRSSSEER</sequence>
<dbReference type="EMBL" id="VIIS01000125">
    <property type="protein sequence ID" value="KAF0312973.1"/>
    <property type="molecule type" value="Genomic_DNA"/>
</dbReference>
<dbReference type="PANTHER" id="PTHR28541:SF1">
    <property type="entry name" value="DDB1- AND CUL4-ASSOCIATED FACTOR 15"/>
    <property type="match status" value="1"/>
</dbReference>
<comment type="caution">
    <text evidence="3">The sequence shown here is derived from an EMBL/GenBank/DDBJ whole genome shotgun (WGS) entry which is preliminary data.</text>
</comment>
<evidence type="ECO:0000313" key="3">
    <source>
        <dbReference type="EMBL" id="KAF0312973.1"/>
    </source>
</evidence>
<evidence type="ECO:0000256" key="1">
    <source>
        <dbReference type="SAM" id="MobiDB-lite"/>
    </source>
</evidence>
<evidence type="ECO:0000259" key="2">
    <source>
        <dbReference type="Pfam" id="PF14939"/>
    </source>
</evidence>
<feature type="region of interest" description="Disordered" evidence="1">
    <location>
        <begin position="358"/>
        <end position="378"/>
    </location>
</feature>
<dbReference type="AlphaFoldDB" id="A0A6A4X3Y5"/>
<dbReference type="InterPro" id="IPR047319">
    <property type="entry name" value="DCAF15_C"/>
</dbReference>
<organism evidence="3 4">
    <name type="scientific">Amphibalanus amphitrite</name>
    <name type="common">Striped barnacle</name>
    <name type="synonym">Balanus amphitrite</name>
    <dbReference type="NCBI Taxonomy" id="1232801"/>
    <lineage>
        <taxon>Eukaryota</taxon>
        <taxon>Metazoa</taxon>
        <taxon>Ecdysozoa</taxon>
        <taxon>Arthropoda</taxon>
        <taxon>Crustacea</taxon>
        <taxon>Multicrustacea</taxon>
        <taxon>Cirripedia</taxon>
        <taxon>Thoracica</taxon>
        <taxon>Thoracicalcarea</taxon>
        <taxon>Balanomorpha</taxon>
        <taxon>Balanoidea</taxon>
        <taxon>Balanidae</taxon>
        <taxon>Amphibalaninae</taxon>
        <taxon>Amphibalanus</taxon>
    </lineage>
</organism>
<feature type="compositionally biased region" description="Basic and acidic residues" evidence="1">
    <location>
        <begin position="221"/>
        <end position="243"/>
    </location>
</feature>
<name>A0A6A4X3Y5_AMPAM</name>